<sequence length="66" mass="6727">MALSSSVRAVLIFTLVATLLVVSQAEESGATGSMQGVQLGGNIAHPLLALVSMATLAVVISIFFSH</sequence>
<keyword evidence="2" id="KW-0732">Signal</keyword>
<proteinExistence type="predicted"/>
<keyword evidence="1" id="KW-0812">Transmembrane</keyword>
<comment type="caution">
    <text evidence="3">The sequence shown here is derived from an EMBL/GenBank/DDBJ whole genome shotgun (WGS) entry which is preliminary data.</text>
</comment>
<evidence type="ECO:0000313" key="4">
    <source>
        <dbReference type="Proteomes" id="UP001374579"/>
    </source>
</evidence>
<keyword evidence="1" id="KW-0472">Membrane</keyword>
<accession>A0AAN9FWQ8</accession>
<keyword evidence="4" id="KW-1185">Reference proteome</keyword>
<gene>
    <name evidence="3" type="ORF">V1264_021788</name>
</gene>
<feature type="signal peptide" evidence="2">
    <location>
        <begin position="1"/>
        <end position="25"/>
    </location>
</feature>
<feature type="chain" id="PRO_5042947471" evidence="2">
    <location>
        <begin position="26"/>
        <end position="66"/>
    </location>
</feature>
<evidence type="ECO:0000256" key="2">
    <source>
        <dbReference type="SAM" id="SignalP"/>
    </source>
</evidence>
<evidence type="ECO:0000313" key="3">
    <source>
        <dbReference type="EMBL" id="KAK7087782.1"/>
    </source>
</evidence>
<protein>
    <submittedName>
        <fullName evidence="3">Uncharacterized protein</fullName>
    </submittedName>
</protein>
<keyword evidence="1" id="KW-1133">Transmembrane helix</keyword>
<organism evidence="3 4">
    <name type="scientific">Littorina saxatilis</name>
    <dbReference type="NCBI Taxonomy" id="31220"/>
    <lineage>
        <taxon>Eukaryota</taxon>
        <taxon>Metazoa</taxon>
        <taxon>Spiralia</taxon>
        <taxon>Lophotrochozoa</taxon>
        <taxon>Mollusca</taxon>
        <taxon>Gastropoda</taxon>
        <taxon>Caenogastropoda</taxon>
        <taxon>Littorinimorpha</taxon>
        <taxon>Littorinoidea</taxon>
        <taxon>Littorinidae</taxon>
        <taxon>Littorina</taxon>
    </lineage>
</organism>
<dbReference type="AlphaFoldDB" id="A0AAN9FWQ8"/>
<reference evidence="3 4" key="1">
    <citation type="submission" date="2024-02" db="EMBL/GenBank/DDBJ databases">
        <title>Chromosome-scale genome assembly of the rough periwinkle Littorina saxatilis.</title>
        <authorList>
            <person name="De Jode A."/>
            <person name="Faria R."/>
            <person name="Formenti G."/>
            <person name="Sims Y."/>
            <person name="Smith T.P."/>
            <person name="Tracey A."/>
            <person name="Wood J.M.D."/>
            <person name="Zagrodzka Z.B."/>
            <person name="Johannesson K."/>
            <person name="Butlin R.K."/>
            <person name="Leder E.H."/>
        </authorList>
    </citation>
    <scope>NUCLEOTIDE SEQUENCE [LARGE SCALE GENOMIC DNA]</scope>
    <source>
        <strain evidence="3">Snail1</strain>
        <tissue evidence="3">Muscle</tissue>
    </source>
</reference>
<feature type="transmembrane region" description="Helical" evidence="1">
    <location>
        <begin position="44"/>
        <end position="64"/>
    </location>
</feature>
<dbReference type="Proteomes" id="UP001374579">
    <property type="component" value="Unassembled WGS sequence"/>
</dbReference>
<name>A0AAN9FWQ8_9CAEN</name>
<evidence type="ECO:0000256" key="1">
    <source>
        <dbReference type="SAM" id="Phobius"/>
    </source>
</evidence>
<dbReference type="EMBL" id="JBAMIC010004070">
    <property type="protein sequence ID" value="KAK7087782.1"/>
    <property type="molecule type" value="Genomic_DNA"/>
</dbReference>